<evidence type="ECO:0000259" key="8">
    <source>
        <dbReference type="PROSITE" id="PS50850"/>
    </source>
</evidence>
<evidence type="ECO:0000256" key="4">
    <source>
        <dbReference type="ARBA" id="ARBA00022692"/>
    </source>
</evidence>
<keyword evidence="6 7" id="KW-0472">Membrane</keyword>
<feature type="non-terminal residue" evidence="9">
    <location>
        <position position="1"/>
    </location>
</feature>
<name>A0A9K3CPY0_9EUKA</name>
<dbReference type="OrthoDB" id="419616at2759"/>
<feature type="transmembrane region" description="Helical" evidence="7">
    <location>
        <begin position="32"/>
        <end position="52"/>
    </location>
</feature>
<feature type="transmembrane region" description="Helical" evidence="7">
    <location>
        <begin position="317"/>
        <end position="336"/>
    </location>
</feature>
<feature type="transmembrane region" description="Helical" evidence="7">
    <location>
        <begin position="408"/>
        <end position="431"/>
    </location>
</feature>
<feature type="transmembrane region" description="Helical" evidence="7">
    <location>
        <begin position="287"/>
        <end position="310"/>
    </location>
</feature>
<keyword evidence="4 7" id="KW-0812">Transmembrane</keyword>
<dbReference type="PANTHER" id="PTHR43414">
    <property type="entry name" value="MULTIDRUG RESISTANCE PROTEIN MDTG"/>
    <property type="match status" value="1"/>
</dbReference>
<dbReference type="SUPFAM" id="SSF103473">
    <property type="entry name" value="MFS general substrate transporter"/>
    <property type="match status" value="1"/>
</dbReference>
<sequence>YVVNSLDDRALACRDINEDLVSEPSMIDTGAWAVYLAVFCGLIGIVLTMVQLPGRIAVFKDDMMSALTNALAIFNIVQLFASPIWHRVSERFGRKPPMVLISLNYCVCFVGFALSKGYTGVFVFRGLSGLGAIYGPLGNTIVADLTPLRQRGKALAYLNGSALAGCIVGPFLNIALIKLGAEWMTVTLVAAGFSLLSAIVSFLWLSESAPIRLARDETRNLDLSMGSAPKESGFKATMGAISRNKNLMVVFVGYTVTLGAHCLFKDIAGGIVRTRCNLDNDQKDTLYSYNVLVLTLGGFLASLAVGPLAARIGERGVIYIGQACAAIALTMLVVDSDKYFDYYYYTASSFINGVSDGLAHPAFLFLCSEWASPKDRGMMLGLFQIGNSLGRSVFSLLQGYLYEWDLQASFVIAYIWPLIGFLCTFFVTVPVEKHLIEKAIRDKANEQAPVEAVPV</sequence>
<reference evidence="9 10" key="1">
    <citation type="journal article" date="2018" name="PLoS ONE">
        <title>The draft genome of Kipferlia bialata reveals reductive genome evolution in fornicate parasites.</title>
        <authorList>
            <person name="Tanifuji G."/>
            <person name="Takabayashi S."/>
            <person name="Kume K."/>
            <person name="Takagi M."/>
            <person name="Nakayama T."/>
            <person name="Kamikawa R."/>
            <person name="Inagaki Y."/>
            <person name="Hashimoto T."/>
        </authorList>
    </citation>
    <scope>NUCLEOTIDE SEQUENCE [LARGE SCALE GENOMIC DNA]</scope>
    <source>
        <strain evidence="9">NY0173</strain>
    </source>
</reference>
<keyword evidence="2" id="KW-0813">Transport</keyword>
<dbReference type="InterPro" id="IPR005829">
    <property type="entry name" value="Sugar_transporter_CS"/>
</dbReference>
<dbReference type="GO" id="GO:0022857">
    <property type="term" value="F:transmembrane transporter activity"/>
    <property type="evidence" value="ECO:0007669"/>
    <property type="project" value="InterPro"/>
</dbReference>
<feature type="transmembrane region" description="Helical" evidence="7">
    <location>
        <begin position="183"/>
        <end position="205"/>
    </location>
</feature>
<evidence type="ECO:0000256" key="6">
    <source>
        <dbReference type="ARBA" id="ARBA00023136"/>
    </source>
</evidence>
<comment type="caution">
    <text evidence="9">The sequence shown here is derived from an EMBL/GenBank/DDBJ whole genome shotgun (WGS) entry which is preliminary data.</text>
</comment>
<dbReference type="EMBL" id="BDIP01000314">
    <property type="protein sequence ID" value="GIQ81129.1"/>
    <property type="molecule type" value="Genomic_DNA"/>
</dbReference>
<evidence type="ECO:0000256" key="3">
    <source>
        <dbReference type="ARBA" id="ARBA00022475"/>
    </source>
</evidence>
<feature type="transmembrane region" description="Helical" evidence="7">
    <location>
        <begin position="97"/>
        <end position="115"/>
    </location>
</feature>
<feature type="domain" description="Major facilitator superfamily (MFS) profile" evidence="8">
    <location>
        <begin position="30"/>
        <end position="432"/>
    </location>
</feature>
<evidence type="ECO:0000256" key="1">
    <source>
        <dbReference type="ARBA" id="ARBA00004651"/>
    </source>
</evidence>
<dbReference type="InterPro" id="IPR011701">
    <property type="entry name" value="MFS"/>
</dbReference>
<feature type="transmembrane region" description="Helical" evidence="7">
    <location>
        <begin position="247"/>
        <end position="267"/>
    </location>
</feature>
<evidence type="ECO:0000256" key="5">
    <source>
        <dbReference type="ARBA" id="ARBA00022989"/>
    </source>
</evidence>
<gene>
    <name evidence="9" type="ORF">KIPB_002038</name>
</gene>
<keyword evidence="10" id="KW-1185">Reference proteome</keyword>
<organism evidence="9 10">
    <name type="scientific">Kipferlia bialata</name>
    <dbReference type="NCBI Taxonomy" id="797122"/>
    <lineage>
        <taxon>Eukaryota</taxon>
        <taxon>Metamonada</taxon>
        <taxon>Carpediemonas-like organisms</taxon>
        <taxon>Kipferlia</taxon>
    </lineage>
</organism>
<dbReference type="PROSITE" id="PS00217">
    <property type="entry name" value="SUGAR_TRANSPORT_2"/>
    <property type="match status" value="1"/>
</dbReference>
<dbReference type="Gene3D" id="1.20.1250.20">
    <property type="entry name" value="MFS general substrate transporter like domains"/>
    <property type="match status" value="2"/>
</dbReference>
<dbReference type="Pfam" id="PF07690">
    <property type="entry name" value="MFS_1"/>
    <property type="match status" value="2"/>
</dbReference>
<dbReference type="AlphaFoldDB" id="A0A9K3CPY0"/>
<accession>A0A9K3CPY0</accession>
<feature type="transmembrane region" description="Helical" evidence="7">
    <location>
        <begin position="154"/>
        <end position="177"/>
    </location>
</feature>
<comment type="subcellular location">
    <subcellularLocation>
        <location evidence="1">Cell membrane</location>
        <topology evidence="1">Multi-pass membrane protein</topology>
    </subcellularLocation>
</comment>
<keyword evidence="5 7" id="KW-1133">Transmembrane helix</keyword>
<dbReference type="Proteomes" id="UP000265618">
    <property type="component" value="Unassembled WGS sequence"/>
</dbReference>
<keyword evidence="3" id="KW-1003">Cell membrane</keyword>
<dbReference type="InterPro" id="IPR001958">
    <property type="entry name" value="Tet-R_TetA/multi-R_MdtG-like"/>
</dbReference>
<dbReference type="GO" id="GO:0005886">
    <property type="term" value="C:plasma membrane"/>
    <property type="evidence" value="ECO:0007669"/>
    <property type="project" value="UniProtKB-SubCell"/>
</dbReference>
<dbReference type="PANTHER" id="PTHR43414:SF6">
    <property type="entry name" value="MULTIDRUG RESISTANCE PROTEIN MDTG"/>
    <property type="match status" value="1"/>
</dbReference>
<evidence type="ECO:0000313" key="9">
    <source>
        <dbReference type="EMBL" id="GIQ81129.1"/>
    </source>
</evidence>
<evidence type="ECO:0000313" key="10">
    <source>
        <dbReference type="Proteomes" id="UP000265618"/>
    </source>
</evidence>
<dbReference type="InterPro" id="IPR020846">
    <property type="entry name" value="MFS_dom"/>
</dbReference>
<feature type="transmembrane region" description="Helical" evidence="7">
    <location>
        <begin position="64"/>
        <end position="85"/>
    </location>
</feature>
<evidence type="ECO:0000256" key="7">
    <source>
        <dbReference type="SAM" id="Phobius"/>
    </source>
</evidence>
<dbReference type="PROSITE" id="PS50850">
    <property type="entry name" value="MFS"/>
    <property type="match status" value="1"/>
</dbReference>
<proteinExistence type="predicted"/>
<feature type="transmembrane region" description="Helical" evidence="7">
    <location>
        <begin position="121"/>
        <end position="142"/>
    </location>
</feature>
<evidence type="ECO:0000256" key="2">
    <source>
        <dbReference type="ARBA" id="ARBA00022448"/>
    </source>
</evidence>
<dbReference type="InterPro" id="IPR036259">
    <property type="entry name" value="MFS_trans_sf"/>
</dbReference>
<dbReference type="PRINTS" id="PR01035">
    <property type="entry name" value="TCRTETA"/>
</dbReference>
<protein>
    <submittedName>
        <fullName evidence="9">Tetracycline resistance protein, TetA/multidrug resistance protein MdtG</fullName>
    </submittedName>
</protein>